<dbReference type="PANTHER" id="PTHR47595:SF1">
    <property type="entry name" value="MYB_SANT-LIKE DNA-BINDING DOMAIN-CONTAINING PROTEIN"/>
    <property type="match status" value="1"/>
</dbReference>
<feature type="region of interest" description="Disordered" evidence="1">
    <location>
        <begin position="158"/>
        <end position="201"/>
    </location>
</feature>
<feature type="domain" description="Myb-like" evidence="2">
    <location>
        <begin position="524"/>
        <end position="583"/>
    </location>
</feature>
<evidence type="ECO:0000259" key="2">
    <source>
        <dbReference type="SMART" id="SM00717"/>
    </source>
</evidence>
<dbReference type="FunFam" id="1.10.10.60:FF:000032">
    <property type="entry name" value="Zinc finger and SCAN domain-containing 20"/>
    <property type="match status" value="1"/>
</dbReference>
<dbReference type="PANTHER" id="PTHR47595">
    <property type="entry name" value="HEAT SHOCK 70 KDA PROTEIN 14"/>
    <property type="match status" value="1"/>
</dbReference>
<reference evidence="3" key="1">
    <citation type="submission" date="2022-07" db="EMBL/GenBank/DDBJ databases">
        <title>Chromosome-level genome of Muraenolepis orangiensis.</title>
        <authorList>
            <person name="Kim J."/>
        </authorList>
    </citation>
    <scope>NUCLEOTIDE SEQUENCE</scope>
    <source>
        <strain evidence="3">KU_S4_2022</strain>
        <tissue evidence="3">Muscle</tissue>
    </source>
</reference>
<keyword evidence="4" id="KW-1185">Reference proteome</keyword>
<dbReference type="EMBL" id="JANIIK010000036">
    <property type="protein sequence ID" value="KAJ3612496.1"/>
    <property type="molecule type" value="Genomic_DNA"/>
</dbReference>
<dbReference type="Proteomes" id="UP001148018">
    <property type="component" value="Unassembled WGS sequence"/>
</dbReference>
<accession>A0A9Q0EVJ2</accession>
<feature type="domain" description="Myb-like" evidence="2">
    <location>
        <begin position="604"/>
        <end position="668"/>
    </location>
</feature>
<protein>
    <recommendedName>
        <fullName evidence="2">Myb-like domain-containing protein</fullName>
    </recommendedName>
</protein>
<gene>
    <name evidence="3" type="ORF">NHX12_020771</name>
</gene>
<feature type="domain" description="Myb-like" evidence="2">
    <location>
        <begin position="383"/>
        <end position="447"/>
    </location>
</feature>
<proteinExistence type="predicted"/>
<evidence type="ECO:0000256" key="1">
    <source>
        <dbReference type="SAM" id="MobiDB-lite"/>
    </source>
</evidence>
<dbReference type="Gene3D" id="1.10.10.60">
    <property type="entry name" value="Homeodomain-like"/>
    <property type="match status" value="7"/>
</dbReference>
<evidence type="ECO:0000313" key="3">
    <source>
        <dbReference type="EMBL" id="KAJ3612496.1"/>
    </source>
</evidence>
<feature type="domain" description="Myb-like" evidence="2">
    <location>
        <begin position="274"/>
        <end position="338"/>
    </location>
</feature>
<feature type="region of interest" description="Disordered" evidence="1">
    <location>
        <begin position="493"/>
        <end position="514"/>
    </location>
</feature>
<dbReference type="InterPro" id="IPR001005">
    <property type="entry name" value="SANT/Myb"/>
</dbReference>
<dbReference type="SMART" id="SM00717">
    <property type="entry name" value="SANT"/>
    <property type="match status" value="6"/>
</dbReference>
<name>A0A9Q0EVJ2_9TELE</name>
<feature type="domain" description="Myb-like" evidence="2">
    <location>
        <begin position="1125"/>
        <end position="1189"/>
    </location>
</feature>
<comment type="caution">
    <text evidence="3">The sequence shown here is derived from an EMBL/GenBank/DDBJ whole genome shotgun (WGS) entry which is preliminary data.</text>
</comment>
<dbReference type="Pfam" id="PF13837">
    <property type="entry name" value="Myb_DNA-bind_4"/>
    <property type="match status" value="7"/>
</dbReference>
<dbReference type="AlphaFoldDB" id="A0A9Q0EVJ2"/>
<sequence length="1243" mass="138698">MVEWLVGVPSLLHDTLQSFGQQEDMKMALEHHGNRGHFEEKDPSLLPMDDCILYSLSLPPKTRLEAGSTSPDLALPSDNTDRPAAEEDRSRRGAERARQRREKRDQVTAQIKAKTESLGDSDAMVPDDAPPSPAGLSPPAEPLANEDVYISIGGRELRKRKLSRPSEPPAKQTLKRSLSLRIKPPTLPDPRAASYQATAESKAPWSDDETLQLLDIWGKGSVQQGLQSCLKNRPVFTLIARRMAQRGHPRSVEQCQTRIKRLKKAFRRCLKRNRSVPWSDAETLALVNTWGREHVQYELTGGLRRGPGFTSIANKMVAQGYSRTAEQCKSRLKRLKSTFRQCYDNNMKGKGHVECKFYEQLGRILTNDLSFADVFDDGAVERRKVPWSDKETVILLELWGDHQGQHSSRRGPHNGHVFTDIAEKLGANGFYRSADQCHTRVKRLKASYRHARENLRVSGSDKIDFKFYDLLEQIVEKQPSTSSSQLVNDAIEISDDSDSESTPGAEATASSSPKVWSDEETLALIGVWGEPEVQRALRGSVHNGHVYAEIAERMRRLGHAKSQEQCRWKVKALRAHFRQSRKNKGDYKFYSQLELILAGTNGAVSGPWSEPETVTLIQMWASDDLQESLRTCVHNSHIYGEIASRMAALGHPRTAEQCQLRMKNLKKTYRSFCNSRRSGGHPMLFTYYQLMEPVLGDGLPTGPATGDLTGVDNSLMSLLDTEDDLGTLTLGGSTELLQAESSRKMPWSERETETLLGVWGEDGVQLNLAAGGRTRHLYDYIAQKMQGLGFLRSPEQCNTRVKRLRTAYQHDKSVTPRCVVSPPALGHTSTPPTGSYLYSPHWVIPPLPPLGHTSTPYWVIPPLPPLGHTSTPPTGSYLHSPHWVIPPPPTGSYLHPPLGHTSTPYWVIPPPPHWVIPPLPPLGLTSTPHWVTPPPPTGSHLHPLLGHTSTPYWVIPPPPTGSYLHPPHWVIPPLPPLGHTSTPPTGSYLHPPHWVTPPPPTGSYLHPPLGHTSTPHWVIPPPLPLGHTSTPPHWVTPPPPTGSYLHPSHWVIPPPPTGSYLHPLLGHTSTPPHWVIPPPPTGKDFKYFDQMERIYNKVVNAAEILPEIHDIDQDLAALLPAVDVGKQVWGEEETELLLELWGSEEVREALRSSNKTMPMLTQVSLTMADQGFQRTAQQCQTRIKRLKRTFRRCLDDSRAGAEKQECKYFEQLLRVFGAQYVDGDALASASQDMDEGDQSHASL</sequence>
<feature type="domain" description="Myb-like" evidence="2">
    <location>
        <begin position="201"/>
        <end position="265"/>
    </location>
</feature>
<evidence type="ECO:0000313" key="4">
    <source>
        <dbReference type="Proteomes" id="UP001148018"/>
    </source>
</evidence>
<dbReference type="OrthoDB" id="691673at2759"/>
<dbReference type="InterPro" id="IPR044822">
    <property type="entry name" value="Myb_DNA-bind_4"/>
</dbReference>
<organism evidence="3 4">
    <name type="scientific">Muraenolepis orangiensis</name>
    <name type="common">Patagonian moray cod</name>
    <dbReference type="NCBI Taxonomy" id="630683"/>
    <lineage>
        <taxon>Eukaryota</taxon>
        <taxon>Metazoa</taxon>
        <taxon>Chordata</taxon>
        <taxon>Craniata</taxon>
        <taxon>Vertebrata</taxon>
        <taxon>Euteleostomi</taxon>
        <taxon>Actinopterygii</taxon>
        <taxon>Neopterygii</taxon>
        <taxon>Teleostei</taxon>
        <taxon>Neoteleostei</taxon>
        <taxon>Acanthomorphata</taxon>
        <taxon>Zeiogadaria</taxon>
        <taxon>Gadariae</taxon>
        <taxon>Gadiformes</taxon>
        <taxon>Muraenolepidoidei</taxon>
        <taxon>Muraenolepididae</taxon>
        <taxon>Muraenolepis</taxon>
    </lineage>
</organism>
<feature type="region of interest" description="Disordered" evidence="1">
    <location>
        <begin position="63"/>
        <end position="145"/>
    </location>
</feature>
<feature type="compositionally biased region" description="Basic and acidic residues" evidence="1">
    <location>
        <begin position="79"/>
        <end position="106"/>
    </location>
</feature>